<dbReference type="FunFam" id="3.40.50.720:FF:000143">
    <property type="entry name" value="Fatty acyl-CoA reductase"/>
    <property type="match status" value="1"/>
</dbReference>
<keyword evidence="6" id="KW-0472">Membrane</keyword>
<proteinExistence type="inferred from homology"/>
<evidence type="ECO:0000256" key="3">
    <source>
        <dbReference type="ARBA" id="ARBA00022516"/>
    </source>
</evidence>
<dbReference type="Gene3D" id="3.40.50.720">
    <property type="entry name" value="NAD(P)-binding Rossmann-like Domain"/>
    <property type="match status" value="1"/>
</dbReference>
<dbReference type="PANTHER" id="PTHR11011:SF45">
    <property type="entry name" value="FATTY ACYL-COA REDUCTASE CG8306-RELATED"/>
    <property type="match status" value="1"/>
</dbReference>
<comment type="similarity">
    <text evidence="2 8">Belongs to the fatty acyl-CoA reductase family.</text>
</comment>
<dbReference type="InterPro" id="IPR036291">
    <property type="entry name" value="NAD(P)-bd_dom_sf"/>
</dbReference>
<evidence type="ECO:0000256" key="2">
    <source>
        <dbReference type="ARBA" id="ARBA00005928"/>
    </source>
</evidence>
<name>A0A7R9BY43_9CRUS</name>
<evidence type="ECO:0000256" key="7">
    <source>
        <dbReference type="ARBA" id="ARBA00052530"/>
    </source>
</evidence>
<keyword evidence="5" id="KW-1133">Transmembrane helix</keyword>
<dbReference type="GO" id="GO:0005777">
    <property type="term" value="C:peroxisome"/>
    <property type="evidence" value="ECO:0007669"/>
    <property type="project" value="TreeGrafter"/>
</dbReference>
<dbReference type="GO" id="GO:0016020">
    <property type="term" value="C:membrane"/>
    <property type="evidence" value="ECO:0007669"/>
    <property type="project" value="UniProtKB-SubCell"/>
</dbReference>
<gene>
    <name evidence="10" type="ORF">NMOB1V02_LOCUS10271</name>
</gene>
<comment type="subcellular location">
    <subcellularLocation>
        <location evidence="1">Membrane</location>
        <topology evidence="1">Multi-pass membrane protein</topology>
    </subcellularLocation>
</comment>
<dbReference type="PANTHER" id="PTHR11011">
    <property type="entry name" value="MALE STERILITY PROTEIN 2-RELATED"/>
    <property type="match status" value="1"/>
</dbReference>
<keyword evidence="4" id="KW-0812">Transmembrane</keyword>
<evidence type="ECO:0000313" key="10">
    <source>
        <dbReference type="EMBL" id="CAD7282649.1"/>
    </source>
</evidence>
<evidence type="ECO:0000256" key="1">
    <source>
        <dbReference type="ARBA" id="ARBA00004141"/>
    </source>
</evidence>
<evidence type="ECO:0000313" key="11">
    <source>
        <dbReference type="Proteomes" id="UP000678499"/>
    </source>
</evidence>
<dbReference type="InterPro" id="IPR026055">
    <property type="entry name" value="FAR"/>
</dbReference>
<sequence length="299" mass="32932">MATPSRIADFYAGKSVFITGATGLIGKVLLERLLQTCPEICKIYVLVRNKHGVNERRRVEKLVKCQAFDHIRRTSPETLNKIEAIPGDLTAPELGISPNDQETLMKNVSIVFHSAATVRFDEPLKSSVQMNVVGTLSVINLCKRLRDLKAIVHISTAYCNCEHSFIEERIYPTSHDYEDIVQSSRWMTADEMDAIFPQLKGAKPNTYAYTKSLAEQMIGRVGAGLPIAILRPTVVGNSCKEPFPGWVDSANGGGGLLTALANGAWRFSRTSKTSLADLVPVDYCANAMIVLGWRSGTTW</sequence>
<dbReference type="GO" id="GO:0080019">
    <property type="term" value="F:alcohol-forming very long-chain fatty acyl-CoA reductase activity"/>
    <property type="evidence" value="ECO:0007669"/>
    <property type="project" value="InterPro"/>
</dbReference>
<comment type="function">
    <text evidence="8">Catalyzes the reduction of fatty acyl-CoA to fatty alcohols.</text>
</comment>
<evidence type="ECO:0000259" key="9">
    <source>
        <dbReference type="Pfam" id="PF07993"/>
    </source>
</evidence>
<dbReference type="InterPro" id="IPR013120">
    <property type="entry name" value="FAR_NAD-bd"/>
</dbReference>
<feature type="domain" description="Thioester reductase (TE)" evidence="9">
    <location>
        <begin position="18"/>
        <end position="288"/>
    </location>
</feature>
<comment type="catalytic activity">
    <reaction evidence="7 8">
        <text>a long-chain fatty acyl-CoA + 2 NADPH + 2 H(+) = a long-chain primary fatty alcohol + 2 NADP(+) + CoA</text>
        <dbReference type="Rhea" id="RHEA:52716"/>
        <dbReference type="ChEBI" id="CHEBI:15378"/>
        <dbReference type="ChEBI" id="CHEBI:57287"/>
        <dbReference type="ChEBI" id="CHEBI:57783"/>
        <dbReference type="ChEBI" id="CHEBI:58349"/>
        <dbReference type="ChEBI" id="CHEBI:77396"/>
        <dbReference type="ChEBI" id="CHEBI:83139"/>
        <dbReference type="EC" id="1.2.1.84"/>
    </reaction>
</comment>
<dbReference type="CDD" id="cd05236">
    <property type="entry name" value="FAR-N_SDR_e"/>
    <property type="match status" value="1"/>
</dbReference>
<evidence type="ECO:0000256" key="8">
    <source>
        <dbReference type="RuleBase" id="RU363097"/>
    </source>
</evidence>
<keyword evidence="8" id="KW-0443">Lipid metabolism</keyword>
<evidence type="ECO:0000256" key="6">
    <source>
        <dbReference type="ARBA" id="ARBA00023136"/>
    </source>
</evidence>
<keyword evidence="3 8" id="KW-0444">Lipid biosynthesis</keyword>
<dbReference type="GO" id="GO:0035336">
    <property type="term" value="P:long-chain fatty-acyl-CoA metabolic process"/>
    <property type="evidence" value="ECO:0007669"/>
    <property type="project" value="TreeGrafter"/>
</dbReference>
<keyword evidence="8" id="KW-0521">NADP</keyword>
<reference evidence="10" key="1">
    <citation type="submission" date="2020-11" db="EMBL/GenBank/DDBJ databases">
        <authorList>
            <person name="Tran Van P."/>
        </authorList>
    </citation>
    <scope>NUCLEOTIDE SEQUENCE</scope>
</reference>
<dbReference type="SUPFAM" id="SSF51735">
    <property type="entry name" value="NAD(P)-binding Rossmann-fold domains"/>
    <property type="match status" value="1"/>
</dbReference>
<organism evidence="10">
    <name type="scientific">Notodromas monacha</name>
    <dbReference type="NCBI Taxonomy" id="399045"/>
    <lineage>
        <taxon>Eukaryota</taxon>
        <taxon>Metazoa</taxon>
        <taxon>Ecdysozoa</taxon>
        <taxon>Arthropoda</taxon>
        <taxon>Crustacea</taxon>
        <taxon>Oligostraca</taxon>
        <taxon>Ostracoda</taxon>
        <taxon>Podocopa</taxon>
        <taxon>Podocopida</taxon>
        <taxon>Cypridocopina</taxon>
        <taxon>Cypridoidea</taxon>
        <taxon>Cyprididae</taxon>
        <taxon>Notodromas</taxon>
    </lineage>
</organism>
<dbReference type="EMBL" id="CAJPEX010004102">
    <property type="protein sequence ID" value="CAG0922801.1"/>
    <property type="molecule type" value="Genomic_DNA"/>
</dbReference>
<dbReference type="GO" id="GO:0102965">
    <property type="term" value="F:alcohol-forming long-chain fatty acyl-CoA reductase activity"/>
    <property type="evidence" value="ECO:0007669"/>
    <property type="project" value="UniProtKB-EC"/>
</dbReference>
<dbReference type="EC" id="1.2.1.84" evidence="8"/>
<dbReference type="Proteomes" id="UP000678499">
    <property type="component" value="Unassembled WGS sequence"/>
</dbReference>
<evidence type="ECO:0000256" key="4">
    <source>
        <dbReference type="ARBA" id="ARBA00022692"/>
    </source>
</evidence>
<dbReference type="OrthoDB" id="429813at2759"/>
<protein>
    <recommendedName>
        <fullName evidence="8">Fatty acyl-CoA reductase</fullName>
        <ecNumber evidence="8">1.2.1.84</ecNumber>
    </recommendedName>
</protein>
<accession>A0A7R9BY43</accession>
<evidence type="ECO:0000256" key="5">
    <source>
        <dbReference type="ARBA" id="ARBA00022989"/>
    </source>
</evidence>
<dbReference type="AlphaFoldDB" id="A0A7R9BY43"/>
<keyword evidence="8" id="KW-0560">Oxidoreductase</keyword>
<dbReference type="EMBL" id="OA886139">
    <property type="protein sequence ID" value="CAD7282649.1"/>
    <property type="molecule type" value="Genomic_DNA"/>
</dbReference>
<keyword evidence="11" id="KW-1185">Reference proteome</keyword>
<dbReference type="Pfam" id="PF07993">
    <property type="entry name" value="NAD_binding_4"/>
    <property type="match status" value="1"/>
</dbReference>